<sequence>MLLPGTIQEVIQQLEDIIRDCEKRGSRQVYFAALYLRVTKEVSKKIKEGFFEDNERMEKLDVVFANRYITAYHQYRGKETCSKSWALAFDTCLKWRAIVMQHLLAGMNAHIGLDLGIAAATVCPGDSIQSLRNDFLKINIILTDMVNTVEKEISEIWPLLKPIDFLAGKLDEKNCLLLHGHSPRKSLEGCKGVCPFTNPGPPGRLYQ</sequence>
<reference evidence="1 2" key="1">
    <citation type="submission" date="2020-10" db="EMBL/GenBank/DDBJ databases">
        <title>Connecting structure to function with the recovery of over 1000 high-quality activated sludge metagenome-assembled genomes encoding full-length rRNA genes using long-read sequencing.</title>
        <authorList>
            <person name="Singleton C.M."/>
            <person name="Petriglieri F."/>
            <person name="Kristensen J.M."/>
            <person name="Kirkegaard R.H."/>
            <person name="Michaelsen T.Y."/>
            <person name="Andersen M.H."/>
            <person name="Karst S.M."/>
            <person name="Dueholm M.S."/>
            <person name="Nielsen P.H."/>
            <person name="Albertsen M."/>
        </authorList>
    </citation>
    <scope>NUCLEOTIDE SEQUENCE [LARGE SCALE GENOMIC DNA]</scope>
    <source>
        <strain evidence="1">Ribe_18-Q3-R11-54_MAXAC.273</strain>
    </source>
</reference>
<dbReference type="Pfam" id="PF19458">
    <property type="entry name" value="DUF5995"/>
    <property type="match status" value="1"/>
</dbReference>
<proteinExistence type="predicted"/>
<gene>
    <name evidence="1" type="ORF">IPP15_05040</name>
</gene>
<dbReference type="AlphaFoldDB" id="A0A9D7STD6"/>
<evidence type="ECO:0000313" key="1">
    <source>
        <dbReference type="EMBL" id="MBK9981779.1"/>
    </source>
</evidence>
<evidence type="ECO:0000313" key="2">
    <source>
        <dbReference type="Proteomes" id="UP000808337"/>
    </source>
</evidence>
<dbReference type="Proteomes" id="UP000808337">
    <property type="component" value="Unassembled WGS sequence"/>
</dbReference>
<dbReference type="InterPro" id="IPR046037">
    <property type="entry name" value="DUF5995"/>
</dbReference>
<dbReference type="EMBL" id="JADKGY010000001">
    <property type="protein sequence ID" value="MBK9981779.1"/>
    <property type="molecule type" value="Genomic_DNA"/>
</dbReference>
<name>A0A9D7STD6_9BACT</name>
<organism evidence="1 2">
    <name type="scientific">Candidatus Opimibacter skivensis</name>
    <dbReference type="NCBI Taxonomy" id="2982028"/>
    <lineage>
        <taxon>Bacteria</taxon>
        <taxon>Pseudomonadati</taxon>
        <taxon>Bacteroidota</taxon>
        <taxon>Saprospiria</taxon>
        <taxon>Saprospirales</taxon>
        <taxon>Saprospiraceae</taxon>
        <taxon>Candidatus Opimibacter</taxon>
    </lineage>
</organism>
<protein>
    <submittedName>
        <fullName evidence="1">Uncharacterized protein</fullName>
    </submittedName>
</protein>
<comment type="caution">
    <text evidence="1">The sequence shown here is derived from an EMBL/GenBank/DDBJ whole genome shotgun (WGS) entry which is preliminary data.</text>
</comment>
<accession>A0A9D7STD6</accession>